<dbReference type="EMBL" id="VOIF01000021">
    <property type="protein sequence ID" value="TWV68328.1"/>
    <property type="molecule type" value="Genomic_DNA"/>
</dbReference>
<organism evidence="1 2">
    <name type="scientific">Phocaeicola dorei</name>
    <dbReference type="NCBI Taxonomy" id="357276"/>
    <lineage>
        <taxon>Bacteria</taxon>
        <taxon>Pseudomonadati</taxon>
        <taxon>Bacteroidota</taxon>
        <taxon>Bacteroidia</taxon>
        <taxon>Bacteroidales</taxon>
        <taxon>Bacteroidaceae</taxon>
        <taxon>Phocaeicola</taxon>
    </lineage>
</organism>
<dbReference type="AlphaFoldDB" id="A0A5C6L048"/>
<accession>A0A5C6L048</accession>
<proteinExistence type="predicted"/>
<comment type="caution">
    <text evidence="1">The sequence shown here is derived from an EMBL/GenBank/DDBJ whole genome shotgun (WGS) entry which is preliminary data.</text>
</comment>
<sequence>MIEENTLQVLTLAMLSSKGIKVARLAGNRDFSEKNIKEKKKSLKKCGMLSAAIIISAKKALDEGLEVVDFETGKAITYENADKYVVLVDANHRFKAYLELRKSDDEYEGDFYVMYPLQKNISIAEMLAEINVATDPWKSSDYGKGAAMVIKEKLPLLEAINELTAKGYSLDSTVKWLTFSNKVTKSVLANAMNGQISETLRKENGIERGRRLIAAAKKSFAEDFLKSRNLPDWIISKADDFEGSKAEFEEQMSDFLGNIDRERATDIEKTKGTRGRDSKETIINRKLNALWNKKAA</sequence>
<evidence type="ECO:0000313" key="2">
    <source>
        <dbReference type="Proteomes" id="UP000315833"/>
    </source>
</evidence>
<evidence type="ECO:0000313" key="1">
    <source>
        <dbReference type="EMBL" id="TWV68328.1"/>
    </source>
</evidence>
<dbReference type="Proteomes" id="UP000315833">
    <property type="component" value="Unassembled WGS sequence"/>
</dbReference>
<reference evidence="1 2" key="1">
    <citation type="submission" date="2019-07" db="EMBL/GenBank/DDBJ databases">
        <title>Genome sequencing of Bacteroides dorei iSURF_12.</title>
        <authorList>
            <person name="Sevigny J.L."/>
            <person name="Ruoff K.L."/>
            <person name="Price C.E."/>
            <person name="Valls R.A."/>
            <person name="O'Toole G.A."/>
        </authorList>
    </citation>
    <scope>NUCLEOTIDE SEQUENCE [LARGE SCALE GENOMIC DNA]</scope>
    <source>
        <strain evidence="1 2">ANK132K_1B</strain>
    </source>
</reference>
<protein>
    <submittedName>
        <fullName evidence="1">Uncharacterized protein</fullName>
    </submittedName>
</protein>
<name>A0A5C6L048_9BACT</name>
<dbReference type="RefSeq" id="WP_146265132.1">
    <property type="nucleotide sequence ID" value="NZ_VOIF01000021.1"/>
</dbReference>
<gene>
    <name evidence="1" type="ORF">FSA04_16650</name>
</gene>